<evidence type="ECO:0000313" key="7">
    <source>
        <dbReference type="EMBL" id="QFZ77222.1"/>
    </source>
</evidence>
<dbReference type="SUPFAM" id="SSF46689">
    <property type="entry name" value="Homeodomain-like"/>
    <property type="match status" value="1"/>
</dbReference>
<dbReference type="Gene3D" id="1.10.357.10">
    <property type="entry name" value="Tetracycline Repressor, domain 2"/>
    <property type="match status" value="1"/>
</dbReference>
<dbReference type="Proteomes" id="UP000326179">
    <property type="component" value="Chromosome"/>
</dbReference>
<dbReference type="EMBL" id="CP045643">
    <property type="protein sequence ID" value="QFZ77222.1"/>
    <property type="molecule type" value="Genomic_DNA"/>
</dbReference>
<dbReference type="RefSeq" id="WP_153291428.1">
    <property type="nucleotide sequence ID" value="NZ_CP045643.1"/>
</dbReference>
<keyword evidence="1" id="KW-0805">Transcription regulation</keyword>
<evidence type="ECO:0000256" key="3">
    <source>
        <dbReference type="ARBA" id="ARBA00023163"/>
    </source>
</evidence>
<dbReference type="Pfam" id="PF00440">
    <property type="entry name" value="TetR_N"/>
    <property type="match status" value="1"/>
</dbReference>
<dbReference type="PANTHER" id="PTHR47506:SF7">
    <property type="entry name" value="TRANSCRIPTIONAL REGULATORY PROTEIN"/>
    <property type="match status" value="1"/>
</dbReference>
<keyword evidence="8" id="KW-1185">Reference proteome</keyword>
<dbReference type="GO" id="GO:0003677">
    <property type="term" value="F:DNA binding"/>
    <property type="evidence" value="ECO:0007669"/>
    <property type="project" value="UniProtKB-UniRule"/>
</dbReference>
<dbReference type="Gene3D" id="1.10.10.60">
    <property type="entry name" value="Homeodomain-like"/>
    <property type="match status" value="1"/>
</dbReference>
<dbReference type="PRINTS" id="PR00455">
    <property type="entry name" value="HTHTETR"/>
</dbReference>
<dbReference type="InterPro" id="IPR001647">
    <property type="entry name" value="HTH_TetR"/>
</dbReference>
<dbReference type="KEGG" id="sfy:GFH48_31610"/>
<feature type="domain" description="HTH tetR-type" evidence="6">
    <location>
        <begin position="10"/>
        <end position="69"/>
    </location>
</feature>
<dbReference type="InterPro" id="IPR009057">
    <property type="entry name" value="Homeodomain-like_sf"/>
</dbReference>
<dbReference type="InterPro" id="IPR036271">
    <property type="entry name" value="Tet_transcr_reg_TetR-rel_C_sf"/>
</dbReference>
<evidence type="ECO:0000259" key="6">
    <source>
        <dbReference type="PROSITE" id="PS50977"/>
    </source>
</evidence>
<feature type="region of interest" description="Disordered" evidence="5">
    <location>
        <begin position="180"/>
        <end position="212"/>
    </location>
</feature>
<evidence type="ECO:0000256" key="5">
    <source>
        <dbReference type="SAM" id="MobiDB-lite"/>
    </source>
</evidence>
<protein>
    <submittedName>
        <fullName evidence="7">TetR family transcriptional regulator</fullName>
    </submittedName>
</protein>
<reference evidence="7 8" key="1">
    <citation type="submission" date="2019-10" db="EMBL/GenBank/DDBJ databases">
        <title>A novel species.</title>
        <authorList>
            <person name="Gao J."/>
        </authorList>
    </citation>
    <scope>NUCLEOTIDE SEQUENCE [LARGE SCALE GENOMIC DNA]</scope>
    <source>
        <strain evidence="7 8">QMT-28</strain>
    </source>
</reference>
<evidence type="ECO:0000256" key="4">
    <source>
        <dbReference type="PROSITE-ProRule" id="PRU00335"/>
    </source>
</evidence>
<name>A0A5Q0LJ50_9ACTN</name>
<feature type="DNA-binding region" description="H-T-H motif" evidence="4">
    <location>
        <begin position="32"/>
        <end position="51"/>
    </location>
</feature>
<evidence type="ECO:0000313" key="8">
    <source>
        <dbReference type="Proteomes" id="UP000326179"/>
    </source>
</evidence>
<evidence type="ECO:0000256" key="1">
    <source>
        <dbReference type="ARBA" id="ARBA00023015"/>
    </source>
</evidence>
<gene>
    <name evidence="7" type="ORF">GFH48_31610</name>
</gene>
<keyword evidence="3" id="KW-0804">Transcription</keyword>
<sequence length="212" mass="23055">MGRVSRAQAQENRQYVVATASRLFREKGTAVSIADLMTASGLTHGAFYKQFASKEELVDEAITHAFEDPSAHSPAGPEEPSGDHEAARRTLIEQYLSVWHRDHAGDGCPVSGFATDLGREPDQGARSQHVYINGVRNRAARLATGDDDGMAQLCTMVGALVLARATRDDPISEELLRAARTALTTSDSERTAPEHRTDRPRRTDRDGLTEAG</sequence>
<dbReference type="AlphaFoldDB" id="A0A5Q0LJ50"/>
<feature type="compositionally biased region" description="Basic and acidic residues" evidence="5">
    <location>
        <begin position="187"/>
        <end position="212"/>
    </location>
</feature>
<dbReference type="PANTHER" id="PTHR47506">
    <property type="entry name" value="TRANSCRIPTIONAL REGULATORY PROTEIN"/>
    <property type="match status" value="1"/>
</dbReference>
<accession>A0A5Q0LJ50</accession>
<proteinExistence type="predicted"/>
<organism evidence="7 8">
    <name type="scientific">Streptomyces fagopyri</name>
    <dbReference type="NCBI Taxonomy" id="2662397"/>
    <lineage>
        <taxon>Bacteria</taxon>
        <taxon>Bacillati</taxon>
        <taxon>Actinomycetota</taxon>
        <taxon>Actinomycetes</taxon>
        <taxon>Kitasatosporales</taxon>
        <taxon>Streptomycetaceae</taxon>
        <taxon>Streptomyces</taxon>
    </lineage>
</organism>
<dbReference type="SUPFAM" id="SSF48498">
    <property type="entry name" value="Tetracyclin repressor-like, C-terminal domain"/>
    <property type="match status" value="1"/>
</dbReference>
<evidence type="ECO:0000256" key="2">
    <source>
        <dbReference type="ARBA" id="ARBA00023125"/>
    </source>
</evidence>
<dbReference type="PROSITE" id="PS50977">
    <property type="entry name" value="HTH_TETR_2"/>
    <property type="match status" value="1"/>
</dbReference>
<feature type="region of interest" description="Disordered" evidence="5">
    <location>
        <begin position="67"/>
        <end position="86"/>
    </location>
</feature>
<keyword evidence="2 4" id="KW-0238">DNA-binding</keyword>